<feature type="repeat" description="WD" evidence="7">
    <location>
        <begin position="221"/>
        <end position="263"/>
    </location>
</feature>
<gene>
    <name evidence="9" type="ORF">ACJMK2_041600</name>
</gene>
<comment type="caution">
    <text evidence="9">The sequence shown here is derived from an EMBL/GenBank/DDBJ whole genome shotgun (WGS) entry which is preliminary data.</text>
</comment>
<dbReference type="Pfam" id="PF00400">
    <property type="entry name" value="WD40"/>
    <property type="match status" value="5"/>
</dbReference>
<protein>
    <recommendedName>
        <fullName evidence="8">Histone-binding protein RBBP4-like N-terminal domain-containing protein</fullName>
    </recommendedName>
</protein>
<dbReference type="AlphaFoldDB" id="A0ABD3W802"/>
<dbReference type="Gene3D" id="2.130.10.10">
    <property type="entry name" value="YVTN repeat-like/Quinoprotein amine dehydrogenase"/>
    <property type="match status" value="1"/>
</dbReference>
<proteinExistence type="inferred from homology"/>
<dbReference type="GO" id="GO:0006325">
    <property type="term" value="P:chromatin organization"/>
    <property type="evidence" value="ECO:0007669"/>
    <property type="project" value="UniProtKB-KW"/>
</dbReference>
<dbReference type="PROSITE" id="PS50294">
    <property type="entry name" value="WD_REPEATS_REGION"/>
    <property type="match status" value="3"/>
</dbReference>
<evidence type="ECO:0000256" key="6">
    <source>
        <dbReference type="ARBA" id="ARBA00023242"/>
    </source>
</evidence>
<evidence type="ECO:0000256" key="4">
    <source>
        <dbReference type="ARBA" id="ARBA00022737"/>
    </source>
</evidence>
<dbReference type="InterPro" id="IPR050459">
    <property type="entry name" value="WD_repeat_RBAP46/RBAP48/MSI1"/>
</dbReference>
<dbReference type="InterPro" id="IPR001680">
    <property type="entry name" value="WD40_rpt"/>
</dbReference>
<keyword evidence="3 7" id="KW-0853">WD repeat</keyword>
<evidence type="ECO:0000313" key="10">
    <source>
        <dbReference type="Proteomes" id="UP001634394"/>
    </source>
</evidence>
<dbReference type="PROSITE" id="PS00678">
    <property type="entry name" value="WD_REPEATS_1"/>
    <property type="match status" value="2"/>
</dbReference>
<dbReference type="PROSITE" id="PS50082">
    <property type="entry name" value="WD_REPEATS_2"/>
    <property type="match status" value="4"/>
</dbReference>
<evidence type="ECO:0000256" key="2">
    <source>
        <dbReference type="ARBA" id="ARBA00009341"/>
    </source>
</evidence>
<feature type="repeat" description="WD" evidence="7">
    <location>
        <begin position="171"/>
        <end position="213"/>
    </location>
</feature>
<feature type="domain" description="Histone-binding protein RBBP4-like N-terminal" evidence="8">
    <location>
        <begin position="16"/>
        <end position="85"/>
    </location>
</feature>
<sequence length="415" mass="47392">MSDKEGSQDAETFISKEYKLWQKYKPILYDFVVTHTLERPSLTVQWMPDITRPEGKDYSFHKLILGTHTTVNEQNQLMIDCIQLPNDSARFSGSNYDKKHEAFIGFDSLHWKYETEIKISHKGNVNKACYMPQNHDIIATKTSSKDVLVFDITKHSAKADPSVKCNPELKLKGHQKEGHGLSWNQNINGYLLSASDDHNICLWNIHTKPEKERNIHAFSTFTGNTSSVKDVAWHPLHAAIFGSVSDDKKLMIWDTRSSETNKPNHNVDAHAAEVNCLSFNPFSEFILATGSTDKTVALWDLRNLEKKLHSFEAHDDETFQVKWSPHSETILACSGIDRKLYVWDTSKIGEEQSAGDAEDFPPELLFVHIGHSAKISDFSWNPNEPWVISSVAENKIMQVWQMSEHIYTDEEPETS</sequence>
<evidence type="ECO:0000256" key="7">
    <source>
        <dbReference type="PROSITE-ProRule" id="PRU00221"/>
    </source>
</evidence>
<dbReference type="InterPro" id="IPR020472">
    <property type="entry name" value="WD40_PAC1"/>
</dbReference>
<dbReference type="PRINTS" id="PR00320">
    <property type="entry name" value="GPROTEINBRPT"/>
</dbReference>
<evidence type="ECO:0000259" key="8">
    <source>
        <dbReference type="Pfam" id="PF12265"/>
    </source>
</evidence>
<dbReference type="SUPFAM" id="SSF50978">
    <property type="entry name" value="WD40 repeat-like"/>
    <property type="match status" value="1"/>
</dbReference>
<feature type="repeat" description="WD" evidence="7">
    <location>
        <begin position="267"/>
        <end position="303"/>
    </location>
</feature>
<keyword evidence="5" id="KW-0156">Chromatin regulator</keyword>
<accession>A0ABD3W802</accession>
<dbReference type="InterPro" id="IPR015943">
    <property type="entry name" value="WD40/YVTN_repeat-like_dom_sf"/>
</dbReference>
<keyword evidence="6" id="KW-0539">Nucleus</keyword>
<dbReference type="GO" id="GO:0005634">
    <property type="term" value="C:nucleus"/>
    <property type="evidence" value="ECO:0007669"/>
    <property type="project" value="UniProtKB-SubCell"/>
</dbReference>
<organism evidence="9 10">
    <name type="scientific">Sinanodonta woodiana</name>
    <name type="common">Chinese pond mussel</name>
    <name type="synonym">Anodonta woodiana</name>
    <dbReference type="NCBI Taxonomy" id="1069815"/>
    <lineage>
        <taxon>Eukaryota</taxon>
        <taxon>Metazoa</taxon>
        <taxon>Spiralia</taxon>
        <taxon>Lophotrochozoa</taxon>
        <taxon>Mollusca</taxon>
        <taxon>Bivalvia</taxon>
        <taxon>Autobranchia</taxon>
        <taxon>Heteroconchia</taxon>
        <taxon>Palaeoheterodonta</taxon>
        <taxon>Unionida</taxon>
        <taxon>Unionoidea</taxon>
        <taxon>Unionidae</taxon>
        <taxon>Unioninae</taxon>
        <taxon>Sinanodonta</taxon>
    </lineage>
</organism>
<evidence type="ECO:0000313" key="9">
    <source>
        <dbReference type="EMBL" id="KAL3868843.1"/>
    </source>
</evidence>
<name>A0ABD3W802_SINWO</name>
<evidence type="ECO:0000256" key="3">
    <source>
        <dbReference type="ARBA" id="ARBA00022574"/>
    </source>
</evidence>
<reference evidence="9 10" key="1">
    <citation type="submission" date="2024-11" db="EMBL/GenBank/DDBJ databases">
        <title>Chromosome-level genome assembly of the freshwater bivalve Anodonta woodiana.</title>
        <authorList>
            <person name="Chen X."/>
        </authorList>
    </citation>
    <scope>NUCLEOTIDE SEQUENCE [LARGE SCALE GENOMIC DNA]</scope>
    <source>
        <strain evidence="9">MN2024</strain>
        <tissue evidence="9">Gills</tissue>
    </source>
</reference>
<dbReference type="PANTHER" id="PTHR22850">
    <property type="entry name" value="WD40 REPEAT FAMILY"/>
    <property type="match status" value="1"/>
</dbReference>
<dbReference type="Proteomes" id="UP001634394">
    <property type="component" value="Unassembled WGS sequence"/>
</dbReference>
<dbReference type="InterPro" id="IPR022052">
    <property type="entry name" value="Histone-bd_RBBP4-like_N"/>
</dbReference>
<comment type="similarity">
    <text evidence="2">Belongs to the WD repeat RBAP46/RBAP48/MSI1 family.</text>
</comment>
<evidence type="ECO:0000256" key="1">
    <source>
        <dbReference type="ARBA" id="ARBA00004123"/>
    </source>
</evidence>
<comment type="subcellular location">
    <subcellularLocation>
        <location evidence="1">Nucleus</location>
    </subcellularLocation>
</comment>
<feature type="repeat" description="WD" evidence="7">
    <location>
        <begin position="311"/>
        <end position="344"/>
    </location>
</feature>
<dbReference type="EMBL" id="JBJQND010000008">
    <property type="protein sequence ID" value="KAL3868843.1"/>
    <property type="molecule type" value="Genomic_DNA"/>
</dbReference>
<keyword evidence="10" id="KW-1185">Reference proteome</keyword>
<dbReference type="SMART" id="SM00320">
    <property type="entry name" value="WD40"/>
    <property type="match status" value="6"/>
</dbReference>
<dbReference type="InterPro" id="IPR036322">
    <property type="entry name" value="WD40_repeat_dom_sf"/>
</dbReference>
<keyword evidence="4" id="KW-0677">Repeat</keyword>
<evidence type="ECO:0000256" key="5">
    <source>
        <dbReference type="ARBA" id="ARBA00022853"/>
    </source>
</evidence>
<dbReference type="Pfam" id="PF12265">
    <property type="entry name" value="CAF1C_H4-bd"/>
    <property type="match status" value="1"/>
</dbReference>
<dbReference type="InterPro" id="IPR019775">
    <property type="entry name" value="WD40_repeat_CS"/>
</dbReference>